<dbReference type="SMART" id="SM00132">
    <property type="entry name" value="LIM"/>
    <property type="match status" value="1"/>
</dbReference>
<keyword evidence="8" id="KW-1185">Reference proteome</keyword>
<feature type="compositionally biased region" description="Polar residues" evidence="5">
    <location>
        <begin position="622"/>
        <end position="633"/>
    </location>
</feature>
<dbReference type="Ensembl" id="ENSEBUT00000022540.1">
    <property type="protein sequence ID" value="ENSEBUP00000021964.1"/>
    <property type="gene ID" value="ENSEBUG00000013557.1"/>
</dbReference>
<feature type="region of interest" description="Disordered" evidence="5">
    <location>
        <begin position="176"/>
        <end position="196"/>
    </location>
</feature>
<dbReference type="PROSITE" id="PS50023">
    <property type="entry name" value="LIM_DOMAIN_2"/>
    <property type="match status" value="1"/>
</dbReference>
<name>A0A8C4WZC5_EPTBU</name>
<feature type="region of interest" description="Disordered" evidence="5">
    <location>
        <begin position="584"/>
        <end position="717"/>
    </location>
</feature>
<dbReference type="SUPFAM" id="SSF57716">
    <property type="entry name" value="Glucocorticoid receptor-like (DNA-binding domain)"/>
    <property type="match status" value="2"/>
</dbReference>
<dbReference type="Ensembl" id="ENSEBUT00000022565.1">
    <property type="protein sequence ID" value="ENSEBUP00000021989.1"/>
    <property type="gene ID" value="ENSEBUG00000013557.1"/>
</dbReference>
<evidence type="ECO:0000256" key="4">
    <source>
        <dbReference type="PROSITE-ProRule" id="PRU00125"/>
    </source>
</evidence>
<evidence type="ECO:0000313" key="7">
    <source>
        <dbReference type="Ensembl" id="ENSEBUP00000021989.1"/>
    </source>
</evidence>
<feature type="region of interest" description="Disordered" evidence="5">
    <location>
        <begin position="475"/>
        <end position="496"/>
    </location>
</feature>
<feature type="domain" description="LIM zinc-binding" evidence="6">
    <location>
        <begin position="28"/>
        <end position="88"/>
    </location>
</feature>
<feature type="compositionally biased region" description="Basic and acidic residues" evidence="5">
    <location>
        <begin position="642"/>
        <end position="655"/>
    </location>
</feature>
<dbReference type="PANTHER" id="PTHR24206">
    <property type="entry name" value="OS06G0237300 PROTEIN"/>
    <property type="match status" value="1"/>
</dbReference>
<dbReference type="Pfam" id="PF00412">
    <property type="entry name" value="LIM"/>
    <property type="match status" value="1"/>
</dbReference>
<proteinExistence type="predicted"/>
<keyword evidence="1 4" id="KW-0479">Metal-binding</keyword>
<feature type="compositionally biased region" description="Basic and acidic residues" evidence="5">
    <location>
        <begin position="755"/>
        <end position="765"/>
    </location>
</feature>
<dbReference type="CDD" id="cd09358">
    <property type="entry name" value="LIM_Mical_like"/>
    <property type="match status" value="1"/>
</dbReference>
<evidence type="ECO:0000259" key="6">
    <source>
        <dbReference type="PROSITE" id="PS50023"/>
    </source>
</evidence>
<organism evidence="7 8">
    <name type="scientific">Eptatretus burgeri</name>
    <name type="common">Inshore hagfish</name>
    <dbReference type="NCBI Taxonomy" id="7764"/>
    <lineage>
        <taxon>Eukaryota</taxon>
        <taxon>Metazoa</taxon>
        <taxon>Chordata</taxon>
        <taxon>Craniata</taxon>
        <taxon>Vertebrata</taxon>
        <taxon>Cyclostomata</taxon>
        <taxon>Myxini</taxon>
        <taxon>Myxiniformes</taxon>
        <taxon>Myxinidae</taxon>
        <taxon>Eptatretinae</taxon>
        <taxon>Eptatretus</taxon>
    </lineage>
</organism>
<evidence type="ECO:0000256" key="2">
    <source>
        <dbReference type="ARBA" id="ARBA00022833"/>
    </source>
</evidence>
<evidence type="ECO:0000256" key="1">
    <source>
        <dbReference type="ARBA" id="ARBA00022723"/>
    </source>
</evidence>
<protein>
    <recommendedName>
        <fullName evidence="6">LIM zinc-binding domain-containing protein</fullName>
    </recommendedName>
</protein>
<evidence type="ECO:0000256" key="5">
    <source>
        <dbReference type="SAM" id="MobiDB-lite"/>
    </source>
</evidence>
<dbReference type="AlphaFoldDB" id="A0A8C4WZC5"/>
<evidence type="ECO:0000256" key="3">
    <source>
        <dbReference type="ARBA" id="ARBA00023038"/>
    </source>
</evidence>
<feature type="region of interest" description="Disordered" evidence="5">
    <location>
        <begin position="743"/>
        <end position="767"/>
    </location>
</feature>
<dbReference type="Gene3D" id="2.10.110.10">
    <property type="entry name" value="Cysteine Rich Protein"/>
    <property type="match status" value="1"/>
</dbReference>
<dbReference type="PROSITE" id="PS00478">
    <property type="entry name" value="LIM_DOMAIN_1"/>
    <property type="match status" value="1"/>
</dbReference>
<dbReference type="InterPro" id="IPR001781">
    <property type="entry name" value="Znf_LIM"/>
</dbReference>
<dbReference type="FunFam" id="2.10.110.10:FF:000002">
    <property type="entry name" value="LIM domain and actin-binding 1"/>
    <property type="match status" value="1"/>
</dbReference>
<dbReference type="Ensembl" id="ENSEBUT00000022552.1">
    <property type="protein sequence ID" value="ENSEBUP00000021976.1"/>
    <property type="gene ID" value="ENSEBUG00000013557.1"/>
</dbReference>
<sequence length="828" mass="95301">MISLGDDVPGFGTPSPKATCGFQSPVKEICVICNKTVYPMDRLMANERIYHRPCFRCSHCSRTLSIGKFASLHGNVYCKPHYEQLFKSKGNYDEGFGRRQHKELWKQKIDSVRKDASSVMVPRLQWHEDASAEGNWNDVVIKERAALPTPEVDGTQILSCYSAKQDFADSVVLGQQSSGDLHSSPPGSGTFESRQDWKVEHTAYSGEIKEDESSDSFGRDVYNDNFSNVPTRKVVWPPVDVSKISPRQNLVKLLQKADWPPKENSERRANSREFIREECPTSLNWEGPDGLEHPKKGSVNVKWPPQQEDTRSPPNGEIHTTKFKPDWPPRKLSYENVSEFKKSNFDGDDYSQKWRSTSEVDKSIFLEEDSQLHSRESNSFVHQAPAGNFSFSEGEPYDEVEIKEGALDIVDHSWKGVPRTASNMHERSIEWHNREEKEGSKFIPSRFERRTERDEVNSELAPRVYEERLESHERDEVNSEFAPQHLHRSESPRRDYSVGRIKHTEWPPKNQSHVISASDLPDNITGIVERKKTEYTENRGGLERSRLMVGAGPQMKNYQFNRNIESEKDDFPWKQVGKLQVEERGYPEINNQKSYYSSHERRHHFDRDSSDGNAESDDGNVEYNSHSTQNTIFSRGEEEEEEKRGARSPFDKYADESQGYRTKYTIYGDSQPESDDGNVEYVSHTTRNTIFSHRGEEEGEGARSPFDKYSDESQGYQTKYTVYGERQPESDDRNVEYNLHATQNTIFSRGEEEEGARSPFDKYADESQGYRTRSAFYTEPTQSSFKKLPQEDIPPSGIVVKARSKLRERVDNRHAYIPRGGFKNGELE</sequence>
<dbReference type="GO" id="GO:0046872">
    <property type="term" value="F:metal ion binding"/>
    <property type="evidence" value="ECO:0007669"/>
    <property type="project" value="UniProtKB-KW"/>
</dbReference>
<keyword evidence="3 4" id="KW-0440">LIM domain</keyword>
<reference evidence="7" key="1">
    <citation type="submission" date="2025-05" db="UniProtKB">
        <authorList>
            <consortium name="Ensembl"/>
        </authorList>
    </citation>
    <scope>IDENTIFICATION</scope>
</reference>
<dbReference type="Proteomes" id="UP000694388">
    <property type="component" value="Unplaced"/>
</dbReference>
<feature type="compositionally biased region" description="Polar residues" evidence="5">
    <location>
        <begin position="176"/>
        <end position="192"/>
    </location>
</feature>
<feature type="compositionally biased region" description="Basic and acidic residues" evidence="5">
    <location>
        <begin position="487"/>
        <end position="496"/>
    </location>
</feature>
<dbReference type="GeneTree" id="ENSGT00940000158313"/>
<accession>A0A8C4WZC5</accession>
<feature type="region of interest" description="Disordered" evidence="5">
    <location>
        <begin position="281"/>
        <end position="326"/>
    </location>
</feature>
<evidence type="ECO:0000313" key="8">
    <source>
        <dbReference type="Proteomes" id="UP000694388"/>
    </source>
</evidence>
<keyword evidence="2 4" id="KW-0862">Zinc</keyword>